<keyword evidence="6" id="KW-0408">Iron</keyword>
<dbReference type="PANTHER" id="PTHR32552">
    <property type="entry name" value="FERRICHROME IRON RECEPTOR-RELATED"/>
    <property type="match status" value="1"/>
</dbReference>
<keyword evidence="5" id="KW-0812">Transmembrane</keyword>
<sequence>MKKTFFRVNFNYLTSSIFVSAFFLPNICLAEIEVIKVTATKRLEEQHAVAASMQALGEKQIENLNIGSADQVLDHMANLSRNATNNVNAGFSIRGVGTNNFHGNVSRAVGIYSDDVSLSNPYTGVANVFDIERIEILRGPQNTLFGRNSMGGAIHYISKKPQIGGGLDASINASLAQYNAHNLQAAVGFDISEYSAARLAINTQARDGLFTNMAPEREGEKLGEIDKTAWRAQLAFDLSQDTELLIKWHGARNQGKGLGHKAVGLRDPNDPSQACSTQEILKGSQFNQKVNCVTPSGFNPSSDDWHTLYDVSPVKQQVEHDGLQLSLSHEFTTFKLDLISAWDNTQVQFSEDFSGEVTLRFIAYQDSQFEQSSHELRLTSLDDNRFDWVVGLYYFTEDMLQTTNVRRQVIANGAQITPHNILDQQDNDLSLYGIFDYELTAKQSVSIGLRQISNKKSANSHFGVIRTPLDKFPAQQFIDRHIVLNETGDTQTQCPPSNGVPCVLDFPNLNLETDKLVYDIRFRHQFDDLVYGYVSHSTGFKSGGFDSRALAAFFGDVERPVGPEEIQAYEIGFKSWWNNRQLRVNSAIFHYNWQDLQTFDVVDGIPGFVNIPETKLAGAELEIDWQLLEQTLLSTNLGYLTSEITDAGLLTNVEQGHGLQNIPKYSATVRLEQQFSTRLGAASALIEGQYIAKQVDSLNYADDPFSTKNSQFYANARFNLNLNSQTIVSLWAQNITREKTCLQIDALDDPTQASRSDLSGILMCNPSDGVRQLGVSLKVNW</sequence>
<keyword evidence="10" id="KW-0998">Cell outer membrane</keyword>
<keyword evidence="4" id="KW-0410">Iron transport</keyword>
<dbReference type="Gene3D" id="2.40.170.20">
    <property type="entry name" value="TonB-dependent receptor, beta-barrel domain"/>
    <property type="match status" value="1"/>
</dbReference>
<dbReference type="KEGG" id="cate:C2869_07500"/>
<name>A0A2S0VPY6_9ALTE</name>
<organism evidence="12 13">
    <name type="scientific">Saccharobesus litoralis</name>
    <dbReference type="NCBI Taxonomy" id="2172099"/>
    <lineage>
        <taxon>Bacteria</taxon>
        <taxon>Pseudomonadati</taxon>
        <taxon>Pseudomonadota</taxon>
        <taxon>Gammaproteobacteria</taxon>
        <taxon>Alteromonadales</taxon>
        <taxon>Alteromonadaceae</taxon>
        <taxon>Saccharobesus</taxon>
    </lineage>
</organism>
<dbReference type="EMBL" id="CP026604">
    <property type="protein sequence ID" value="AWB66285.1"/>
    <property type="molecule type" value="Genomic_DNA"/>
</dbReference>
<evidence type="ECO:0000256" key="2">
    <source>
        <dbReference type="ARBA" id="ARBA00022448"/>
    </source>
</evidence>
<keyword evidence="3" id="KW-1134">Transmembrane beta strand</keyword>
<keyword evidence="7" id="KW-0406">Ion transport</keyword>
<evidence type="ECO:0000256" key="4">
    <source>
        <dbReference type="ARBA" id="ARBA00022496"/>
    </source>
</evidence>
<dbReference type="Proteomes" id="UP000244441">
    <property type="component" value="Chromosome"/>
</dbReference>
<keyword evidence="13" id="KW-1185">Reference proteome</keyword>
<dbReference type="InterPro" id="IPR039426">
    <property type="entry name" value="TonB-dep_rcpt-like"/>
</dbReference>
<dbReference type="AlphaFoldDB" id="A0A2S0VPY6"/>
<dbReference type="GO" id="GO:0006826">
    <property type="term" value="P:iron ion transport"/>
    <property type="evidence" value="ECO:0007669"/>
    <property type="project" value="UniProtKB-KW"/>
</dbReference>
<keyword evidence="2" id="KW-0813">Transport</keyword>
<dbReference type="GO" id="GO:0009279">
    <property type="term" value="C:cell outer membrane"/>
    <property type="evidence" value="ECO:0007669"/>
    <property type="project" value="UniProtKB-SubCell"/>
</dbReference>
<dbReference type="InterPro" id="IPR012910">
    <property type="entry name" value="Plug_dom"/>
</dbReference>
<evidence type="ECO:0000256" key="1">
    <source>
        <dbReference type="ARBA" id="ARBA00004571"/>
    </source>
</evidence>
<dbReference type="RefSeq" id="WP_108602356.1">
    <property type="nucleotide sequence ID" value="NZ_CP026604.1"/>
</dbReference>
<protein>
    <recommendedName>
        <fullName evidence="11">TonB-dependent receptor plug domain-containing protein</fullName>
    </recommendedName>
</protein>
<evidence type="ECO:0000256" key="9">
    <source>
        <dbReference type="ARBA" id="ARBA00023136"/>
    </source>
</evidence>
<evidence type="ECO:0000256" key="6">
    <source>
        <dbReference type="ARBA" id="ARBA00023004"/>
    </source>
</evidence>
<evidence type="ECO:0000259" key="11">
    <source>
        <dbReference type="Pfam" id="PF07715"/>
    </source>
</evidence>
<dbReference type="OrthoDB" id="7051185at2"/>
<evidence type="ECO:0000256" key="5">
    <source>
        <dbReference type="ARBA" id="ARBA00022692"/>
    </source>
</evidence>
<evidence type="ECO:0000313" key="12">
    <source>
        <dbReference type="EMBL" id="AWB66285.1"/>
    </source>
</evidence>
<accession>A0A2S0VPY6</accession>
<evidence type="ECO:0000256" key="8">
    <source>
        <dbReference type="ARBA" id="ARBA00023077"/>
    </source>
</evidence>
<evidence type="ECO:0000256" key="7">
    <source>
        <dbReference type="ARBA" id="ARBA00023065"/>
    </source>
</evidence>
<comment type="subcellular location">
    <subcellularLocation>
        <location evidence="1">Cell outer membrane</location>
        <topology evidence="1">Multi-pass membrane protein</topology>
    </subcellularLocation>
</comment>
<reference evidence="12 13" key="1">
    <citation type="submission" date="2018-01" db="EMBL/GenBank/DDBJ databases">
        <title>Genome sequence of a Cantenovulum-like bacteria.</title>
        <authorList>
            <person name="Tan W.R."/>
            <person name="Lau N.-S."/>
            <person name="Go F."/>
            <person name="Amirul A.-A.A."/>
        </authorList>
    </citation>
    <scope>NUCLEOTIDE SEQUENCE [LARGE SCALE GENOMIC DNA]</scope>
    <source>
        <strain evidence="12 13">CCB-QB4</strain>
    </source>
</reference>
<proteinExistence type="predicted"/>
<dbReference type="Pfam" id="PF07715">
    <property type="entry name" value="Plug"/>
    <property type="match status" value="1"/>
</dbReference>
<dbReference type="PANTHER" id="PTHR32552:SF81">
    <property type="entry name" value="TONB-DEPENDENT OUTER MEMBRANE RECEPTOR"/>
    <property type="match status" value="1"/>
</dbReference>
<keyword evidence="8" id="KW-0798">TonB box</keyword>
<dbReference type="InterPro" id="IPR036942">
    <property type="entry name" value="Beta-barrel_TonB_sf"/>
</dbReference>
<dbReference type="SUPFAM" id="SSF56935">
    <property type="entry name" value="Porins"/>
    <property type="match status" value="1"/>
</dbReference>
<keyword evidence="9" id="KW-0472">Membrane</keyword>
<evidence type="ECO:0000256" key="10">
    <source>
        <dbReference type="ARBA" id="ARBA00023237"/>
    </source>
</evidence>
<gene>
    <name evidence="12" type="ORF">C2869_07500</name>
</gene>
<evidence type="ECO:0000256" key="3">
    <source>
        <dbReference type="ARBA" id="ARBA00022452"/>
    </source>
</evidence>
<feature type="domain" description="TonB-dependent receptor plug" evidence="11">
    <location>
        <begin position="48"/>
        <end position="153"/>
    </location>
</feature>
<evidence type="ECO:0000313" key="13">
    <source>
        <dbReference type="Proteomes" id="UP000244441"/>
    </source>
</evidence>